<proteinExistence type="inferred from homology"/>
<dbReference type="InterPro" id="IPR011250">
    <property type="entry name" value="OMP/PagP_B-barrel"/>
</dbReference>
<feature type="domain" description="Outer membrane protein beta-barrel" evidence="7">
    <location>
        <begin position="8"/>
        <end position="224"/>
    </location>
</feature>
<accession>A0A1V8RNF7</accession>
<evidence type="ECO:0000256" key="5">
    <source>
        <dbReference type="ARBA" id="ARBA00038306"/>
    </source>
</evidence>
<comment type="caution">
    <text evidence="8">The sequence shown here is derived from an EMBL/GenBank/DDBJ whole genome shotgun (WGS) entry which is preliminary data.</text>
</comment>
<evidence type="ECO:0000256" key="2">
    <source>
        <dbReference type="ARBA" id="ARBA00022729"/>
    </source>
</evidence>
<dbReference type="InterPro" id="IPR027385">
    <property type="entry name" value="Beta-barrel_OMP"/>
</dbReference>
<evidence type="ECO:0000313" key="9">
    <source>
        <dbReference type="Proteomes" id="UP000191905"/>
    </source>
</evidence>
<evidence type="ECO:0000313" key="8">
    <source>
        <dbReference type="EMBL" id="OQM74674.1"/>
    </source>
</evidence>
<dbReference type="PANTHER" id="PTHR34001">
    <property type="entry name" value="BLL7405 PROTEIN"/>
    <property type="match status" value="1"/>
</dbReference>
<organism evidence="8 9">
    <name type="scientific">Manganibacter manganicus</name>
    <dbReference type="NCBI Taxonomy" id="1873176"/>
    <lineage>
        <taxon>Bacteria</taxon>
        <taxon>Pseudomonadati</taxon>
        <taxon>Pseudomonadota</taxon>
        <taxon>Alphaproteobacteria</taxon>
        <taxon>Hyphomicrobiales</taxon>
        <taxon>Phyllobacteriaceae</taxon>
        <taxon>Manganibacter</taxon>
    </lineage>
</organism>
<dbReference type="Gene3D" id="2.40.160.20">
    <property type="match status" value="1"/>
</dbReference>
<feature type="signal peptide" evidence="6">
    <location>
        <begin position="1"/>
        <end position="20"/>
    </location>
</feature>
<dbReference type="GO" id="GO:0009279">
    <property type="term" value="C:cell outer membrane"/>
    <property type="evidence" value="ECO:0007669"/>
    <property type="project" value="UniProtKB-SubCell"/>
</dbReference>
<dbReference type="InterPro" id="IPR051692">
    <property type="entry name" value="OMP-like"/>
</dbReference>
<protein>
    <recommendedName>
        <fullName evidence="7">Outer membrane protein beta-barrel domain-containing protein</fullName>
    </recommendedName>
</protein>
<evidence type="ECO:0000256" key="3">
    <source>
        <dbReference type="ARBA" id="ARBA00023136"/>
    </source>
</evidence>
<keyword evidence="4" id="KW-0998">Cell outer membrane</keyword>
<dbReference type="InterPro" id="IPR006315">
    <property type="entry name" value="OM_autotransptr_brl_dom"/>
</dbReference>
<evidence type="ECO:0000256" key="4">
    <source>
        <dbReference type="ARBA" id="ARBA00023237"/>
    </source>
</evidence>
<dbReference type="STRING" id="1873176.BFN67_20735"/>
<dbReference type="Pfam" id="PF13505">
    <property type="entry name" value="OMP_b-brl"/>
    <property type="match status" value="1"/>
</dbReference>
<dbReference type="RefSeq" id="WP_080920533.1">
    <property type="nucleotide sequence ID" value="NZ_MDET01000024.1"/>
</dbReference>
<keyword evidence="9" id="KW-1185">Reference proteome</keyword>
<dbReference type="NCBIfam" id="TIGR01414">
    <property type="entry name" value="autotrans_barl"/>
    <property type="match status" value="1"/>
</dbReference>
<keyword evidence="2 6" id="KW-0732">Signal</keyword>
<dbReference type="AlphaFoldDB" id="A0A1V8RNF7"/>
<dbReference type="OrthoDB" id="9815357at2"/>
<name>A0A1V8RNF7_9HYPH</name>
<evidence type="ECO:0000256" key="1">
    <source>
        <dbReference type="ARBA" id="ARBA00004442"/>
    </source>
</evidence>
<reference evidence="8 9" key="1">
    <citation type="journal article" date="2016" name="Int. J. Syst. Evol. Microbiol.">
        <title>Pseudaminobacter manganicus sp. nov., isolated from sludge of a manganese mine.</title>
        <authorList>
            <person name="Li J."/>
            <person name="Huang J."/>
            <person name="Liao S."/>
            <person name="Wang G."/>
        </authorList>
    </citation>
    <scope>NUCLEOTIDE SEQUENCE [LARGE SCALE GENOMIC DNA]</scope>
    <source>
        <strain evidence="8 9">JH-7</strain>
    </source>
</reference>
<feature type="chain" id="PRO_5011963584" description="Outer membrane protein beta-barrel domain-containing protein" evidence="6">
    <location>
        <begin position="21"/>
        <end position="224"/>
    </location>
</feature>
<dbReference type="EMBL" id="MDET01000024">
    <property type="protein sequence ID" value="OQM74674.1"/>
    <property type="molecule type" value="Genomic_DNA"/>
</dbReference>
<comment type="subcellular location">
    <subcellularLocation>
        <location evidence="1">Cell outer membrane</location>
    </subcellularLocation>
</comment>
<gene>
    <name evidence="8" type="ORF">BFN67_20735</name>
</gene>
<evidence type="ECO:0000256" key="6">
    <source>
        <dbReference type="SAM" id="SignalP"/>
    </source>
</evidence>
<dbReference type="SUPFAM" id="SSF56925">
    <property type="entry name" value="OMPA-like"/>
    <property type="match status" value="1"/>
</dbReference>
<evidence type="ECO:0000259" key="7">
    <source>
        <dbReference type="Pfam" id="PF13505"/>
    </source>
</evidence>
<dbReference type="PANTHER" id="PTHR34001:SF3">
    <property type="entry name" value="BLL7405 PROTEIN"/>
    <property type="match status" value="1"/>
</dbReference>
<keyword evidence="3" id="KW-0472">Membrane</keyword>
<comment type="similarity">
    <text evidence="5">Belongs to the Omp25/RopB family.</text>
</comment>
<dbReference type="Proteomes" id="UP000191905">
    <property type="component" value="Unassembled WGS sequence"/>
</dbReference>
<sequence>MKKLGTVAAALALSAGPAAAQDAVYDWSGAYVGAQIGYGWGKSTTNADIVPPWKTYIDLDDSGVLGGLYAGYNYQMSNKVVLGIEADINATNVKDASDDWTLSIGGTSGTLSNFIPTSFKMSWNGAVRGRIGYAVGRFLPYIAGGVSFGGYKISLEDKGVSTHRSTLVGWNIGAGLGYAVTDNVTLRAEYRFTDLGSDKFSAFAFPAKFDLKTHDLRLGIAYKF</sequence>